<comment type="caution">
    <text evidence="2">The sequence shown here is derived from an EMBL/GenBank/DDBJ whole genome shotgun (WGS) entry which is preliminary data.</text>
</comment>
<accession>A0AAD4WFW9</accession>
<proteinExistence type="predicted"/>
<evidence type="ECO:0000313" key="3">
    <source>
        <dbReference type="Proteomes" id="UP001054821"/>
    </source>
</evidence>
<sequence length="203" mass="22614">MWSMRTWRAHLAVAWFLCQGNMLMCARDKKSVLNIEPWPYRCSLIFLAKIPDDGSMHSTPLTYGNFWVHLRGVPSFCTIVVVVQAIDAIFGDLSLGITEMALIVGWGEIGGVQYAYLPEYYFACGRIGRSSQVCIKKYETTHGAISLSYRALVILHAMRVSGTKMCRGIGVVLIIDLGDLVPEARMSFSFLSPIQPCHAVTKC</sequence>
<reference evidence="2 3" key="1">
    <citation type="journal article" date="2022" name="G3 (Bethesda)">
        <title>Whole-genome sequence and methylome profiling of the almond [Prunus dulcis (Mill.) D.A. Webb] cultivar 'Nonpareil'.</title>
        <authorList>
            <person name="D'Amico-Willman K.M."/>
            <person name="Ouma W.Z."/>
            <person name="Meulia T."/>
            <person name="Sideli G.M."/>
            <person name="Gradziel T.M."/>
            <person name="Fresnedo-Ramirez J."/>
        </authorList>
    </citation>
    <scope>NUCLEOTIDE SEQUENCE [LARGE SCALE GENOMIC DNA]</scope>
    <source>
        <strain evidence="2">Clone GOH B32 T37-40</strain>
    </source>
</reference>
<gene>
    <name evidence="2" type="ORF">L3X38_010276</name>
</gene>
<protein>
    <recommendedName>
        <fullName evidence="4">Secreted protein</fullName>
    </recommendedName>
</protein>
<evidence type="ECO:0000313" key="2">
    <source>
        <dbReference type="EMBL" id="KAI5342401.1"/>
    </source>
</evidence>
<organism evidence="2 3">
    <name type="scientific">Prunus dulcis</name>
    <name type="common">Almond</name>
    <name type="synonym">Amygdalus dulcis</name>
    <dbReference type="NCBI Taxonomy" id="3755"/>
    <lineage>
        <taxon>Eukaryota</taxon>
        <taxon>Viridiplantae</taxon>
        <taxon>Streptophyta</taxon>
        <taxon>Embryophyta</taxon>
        <taxon>Tracheophyta</taxon>
        <taxon>Spermatophyta</taxon>
        <taxon>Magnoliopsida</taxon>
        <taxon>eudicotyledons</taxon>
        <taxon>Gunneridae</taxon>
        <taxon>Pentapetalae</taxon>
        <taxon>rosids</taxon>
        <taxon>fabids</taxon>
        <taxon>Rosales</taxon>
        <taxon>Rosaceae</taxon>
        <taxon>Amygdaloideae</taxon>
        <taxon>Amygdaleae</taxon>
        <taxon>Prunus</taxon>
    </lineage>
</organism>
<keyword evidence="1" id="KW-0732">Signal</keyword>
<dbReference type="Proteomes" id="UP001054821">
    <property type="component" value="Chromosome 2"/>
</dbReference>
<feature type="chain" id="PRO_5041897128" description="Secreted protein" evidence="1">
    <location>
        <begin position="21"/>
        <end position="203"/>
    </location>
</feature>
<name>A0AAD4WFW9_PRUDU</name>
<feature type="signal peptide" evidence="1">
    <location>
        <begin position="1"/>
        <end position="20"/>
    </location>
</feature>
<dbReference type="EMBL" id="JAJFAZ020000002">
    <property type="protein sequence ID" value="KAI5342401.1"/>
    <property type="molecule type" value="Genomic_DNA"/>
</dbReference>
<keyword evidence="3" id="KW-1185">Reference proteome</keyword>
<dbReference type="AlphaFoldDB" id="A0AAD4WFW9"/>
<evidence type="ECO:0000256" key="1">
    <source>
        <dbReference type="SAM" id="SignalP"/>
    </source>
</evidence>
<evidence type="ECO:0008006" key="4">
    <source>
        <dbReference type="Google" id="ProtNLM"/>
    </source>
</evidence>